<evidence type="ECO:0000256" key="1">
    <source>
        <dbReference type="ARBA" id="ARBA00022603"/>
    </source>
</evidence>
<protein>
    <submittedName>
        <fullName evidence="4">Class I SAM-dependent methyltransferase</fullName>
    </submittedName>
</protein>
<dbReference type="RefSeq" id="WP_133214405.1">
    <property type="nucleotide sequence ID" value="NZ_SMSE01000004.1"/>
</dbReference>
<dbReference type="AlphaFoldDB" id="A0A4R5LNB8"/>
<dbReference type="InterPro" id="IPR029063">
    <property type="entry name" value="SAM-dependent_MTases_sf"/>
</dbReference>
<reference evidence="4 5" key="1">
    <citation type="submission" date="2019-03" db="EMBL/GenBank/DDBJ databases">
        <title>Seongchinamella monodicae gen. nov., sp. nov., a novel member of the Gammaproteobacteria isolated from a tidal mudflat of beach.</title>
        <authorList>
            <person name="Yang H.G."/>
            <person name="Kang J.W."/>
            <person name="Lee S.D."/>
        </authorList>
    </citation>
    <scope>NUCLEOTIDE SEQUENCE [LARGE SCALE GENOMIC DNA]</scope>
    <source>
        <strain evidence="4 5">GH4-78</strain>
    </source>
</reference>
<dbReference type="InterPro" id="IPR041698">
    <property type="entry name" value="Methyltransf_25"/>
</dbReference>
<keyword evidence="2 4" id="KW-0808">Transferase</keyword>
<dbReference type="Gene3D" id="3.40.50.150">
    <property type="entry name" value="Vaccinia Virus protein VP39"/>
    <property type="match status" value="1"/>
</dbReference>
<accession>A0A4R5LNB8</accession>
<sequence>MESNSKAVELYTLRSRSYLRFINAVAYPQGISAYFQQSPHLEEDMRVLDAGCGTGIATLAVRKAMLARGIQPGNINGFDITPKMLATFRSNLRKQAIGGIEVVQADVLELGTLPDSWRSYDLIISAAMMEYISPERLVEALSGLRSLLGDTGTLVLFITRRNWLTRLLIGKWWHANCYRHSELEAYLHRAGFPRITFGSFPFPYKHLSVWGYIVEASQVSTCSLADERALPV</sequence>
<evidence type="ECO:0000313" key="5">
    <source>
        <dbReference type="Proteomes" id="UP000295554"/>
    </source>
</evidence>
<comment type="caution">
    <text evidence="4">The sequence shown here is derived from an EMBL/GenBank/DDBJ whole genome shotgun (WGS) entry which is preliminary data.</text>
</comment>
<evidence type="ECO:0000313" key="4">
    <source>
        <dbReference type="EMBL" id="TDG11805.1"/>
    </source>
</evidence>
<dbReference type="EMBL" id="SMSE01000004">
    <property type="protein sequence ID" value="TDG11805.1"/>
    <property type="molecule type" value="Genomic_DNA"/>
</dbReference>
<keyword evidence="5" id="KW-1185">Reference proteome</keyword>
<dbReference type="PANTHER" id="PTHR43861">
    <property type="entry name" value="TRANS-ACONITATE 2-METHYLTRANSFERASE-RELATED"/>
    <property type="match status" value="1"/>
</dbReference>
<organism evidence="4 5">
    <name type="scientific">Seongchinamella unica</name>
    <dbReference type="NCBI Taxonomy" id="2547392"/>
    <lineage>
        <taxon>Bacteria</taxon>
        <taxon>Pseudomonadati</taxon>
        <taxon>Pseudomonadota</taxon>
        <taxon>Gammaproteobacteria</taxon>
        <taxon>Cellvibrionales</taxon>
        <taxon>Halieaceae</taxon>
        <taxon>Seongchinamella</taxon>
    </lineage>
</organism>
<dbReference type="CDD" id="cd02440">
    <property type="entry name" value="AdoMet_MTases"/>
    <property type="match status" value="1"/>
</dbReference>
<proteinExistence type="predicted"/>
<name>A0A4R5LNB8_9GAMM</name>
<evidence type="ECO:0000259" key="3">
    <source>
        <dbReference type="Pfam" id="PF13649"/>
    </source>
</evidence>
<keyword evidence="1 4" id="KW-0489">Methyltransferase</keyword>
<dbReference type="SUPFAM" id="SSF53335">
    <property type="entry name" value="S-adenosyl-L-methionine-dependent methyltransferases"/>
    <property type="match status" value="1"/>
</dbReference>
<dbReference type="PANTHER" id="PTHR43861:SF1">
    <property type="entry name" value="TRANS-ACONITATE 2-METHYLTRANSFERASE"/>
    <property type="match status" value="1"/>
</dbReference>
<dbReference type="OrthoDB" id="21342at2"/>
<dbReference type="Pfam" id="PF13649">
    <property type="entry name" value="Methyltransf_25"/>
    <property type="match status" value="1"/>
</dbReference>
<dbReference type="Proteomes" id="UP000295554">
    <property type="component" value="Unassembled WGS sequence"/>
</dbReference>
<dbReference type="GO" id="GO:0032259">
    <property type="term" value="P:methylation"/>
    <property type="evidence" value="ECO:0007669"/>
    <property type="project" value="UniProtKB-KW"/>
</dbReference>
<evidence type="ECO:0000256" key="2">
    <source>
        <dbReference type="ARBA" id="ARBA00022679"/>
    </source>
</evidence>
<feature type="domain" description="Methyltransferase" evidence="3">
    <location>
        <begin position="47"/>
        <end position="152"/>
    </location>
</feature>
<dbReference type="GO" id="GO:0008168">
    <property type="term" value="F:methyltransferase activity"/>
    <property type="evidence" value="ECO:0007669"/>
    <property type="project" value="UniProtKB-KW"/>
</dbReference>
<gene>
    <name evidence="4" type="ORF">E2F43_15650</name>
</gene>